<organism evidence="2">
    <name type="scientific">Sesamum latifolium</name>
    <dbReference type="NCBI Taxonomy" id="2727402"/>
    <lineage>
        <taxon>Eukaryota</taxon>
        <taxon>Viridiplantae</taxon>
        <taxon>Streptophyta</taxon>
        <taxon>Embryophyta</taxon>
        <taxon>Tracheophyta</taxon>
        <taxon>Spermatophyta</taxon>
        <taxon>Magnoliopsida</taxon>
        <taxon>eudicotyledons</taxon>
        <taxon>Gunneridae</taxon>
        <taxon>Pentapetalae</taxon>
        <taxon>asterids</taxon>
        <taxon>lamiids</taxon>
        <taxon>Lamiales</taxon>
        <taxon>Pedaliaceae</taxon>
        <taxon>Sesamum</taxon>
    </lineage>
</organism>
<dbReference type="InterPro" id="IPR027417">
    <property type="entry name" value="P-loop_NTPase"/>
</dbReference>
<feature type="compositionally biased region" description="Basic and acidic residues" evidence="1">
    <location>
        <begin position="97"/>
        <end position="106"/>
    </location>
</feature>
<dbReference type="SUPFAM" id="SSF52540">
    <property type="entry name" value="P-loop containing nucleoside triphosphate hydrolases"/>
    <property type="match status" value="1"/>
</dbReference>
<reference evidence="2" key="1">
    <citation type="submission" date="2020-06" db="EMBL/GenBank/DDBJ databases">
        <authorList>
            <person name="Li T."/>
            <person name="Hu X."/>
            <person name="Zhang T."/>
            <person name="Song X."/>
            <person name="Zhang H."/>
            <person name="Dai N."/>
            <person name="Sheng W."/>
            <person name="Hou X."/>
            <person name="Wei L."/>
        </authorList>
    </citation>
    <scope>NUCLEOTIDE SEQUENCE</scope>
    <source>
        <strain evidence="2">KEN1</strain>
        <tissue evidence="2">Leaf</tissue>
    </source>
</reference>
<gene>
    <name evidence="2" type="ORF">Slati_4579900</name>
</gene>
<feature type="region of interest" description="Disordered" evidence="1">
    <location>
        <begin position="64"/>
        <end position="106"/>
    </location>
</feature>
<evidence type="ECO:0000256" key="1">
    <source>
        <dbReference type="SAM" id="MobiDB-lite"/>
    </source>
</evidence>
<comment type="caution">
    <text evidence="2">The sequence shown here is derived from an EMBL/GenBank/DDBJ whole genome shotgun (WGS) entry which is preliminary data.</text>
</comment>
<sequence length="106" mass="11439">MDGIFSCCGEERVMVFTMNSKDNVGACLLRPGRIDVHINFPLCDFTAFKSLASSHLGLKDHKIVSASGGDLPNGGDSEPGRDLRDHDIESGFTEPGVENRHHGIAN</sequence>
<proteinExistence type="predicted"/>
<accession>A0AAW2SFS6</accession>
<protein>
    <submittedName>
        <fullName evidence="2">AAA-ATPase</fullName>
    </submittedName>
</protein>
<dbReference type="PANTHER" id="PTHR23070">
    <property type="entry name" value="BCS1 AAA-TYPE ATPASE"/>
    <property type="match status" value="1"/>
</dbReference>
<name>A0AAW2SFS6_9LAMI</name>
<dbReference type="AlphaFoldDB" id="A0AAW2SFS6"/>
<evidence type="ECO:0000313" key="2">
    <source>
        <dbReference type="EMBL" id="KAL0391253.1"/>
    </source>
</evidence>
<dbReference type="EMBL" id="JACGWN010000052">
    <property type="protein sequence ID" value="KAL0391253.1"/>
    <property type="molecule type" value="Genomic_DNA"/>
</dbReference>
<feature type="compositionally biased region" description="Basic and acidic residues" evidence="1">
    <location>
        <begin position="78"/>
        <end position="89"/>
    </location>
</feature>
<dbReference type="InterPro" id="IPR050747">
    <property type="entry name" value="Mitochondrial_chaperone_BCS1"/>
</dbReference>
<reference evidence="2" key="2">
    <citation type="journal article" date="2024" name="Plant">
        <title>Genomic evolution and insights into agronomic trait innovations of Sesamum species.</title>
        <authorList>
            <person name="Miao H."/>
            <person name="Wang L."/>
            <person name="Qu L."/>
            <person name="Liu H."/>
            <person name="Sun Y."/>
            <person name="Le M."/>
            <person name="Wang Q."/>
            <person name="Wei S."/>
            <person name="Zheng Y."/>
            <person name="Lin W."/>
            <person name="Duan Y."/>
            <person name="Cao H."/>
            <person name="Xiong S."/>
            <person name="Wang X."/>
            <person name="Wei L."/>
            <person name="Li C."/>
            <person name="Ma Q."/>
            <person name="Ju M."/>
            <person name="Zhao R."/>
            <person name="Li G."/>
            <person name="Mu C."/>
            <person name="Tian Q."/>
            <person name="Mei H."/>
            <person name="Zhang T."/>
            <person name="Gao T."/>
            <person name="Zhang H."/>
        </authorList>
    </citation>
    <scope>NUCLEOTIDE SEQUENCE</scope>
    <source>
        <strain evidence="2">KEN1</strain>
    </source>
</reference>